<keyword evidence="2" id="KW-1185">Reference proteome</keyword>
<dbReference type="EMBL" id="OZ026884">
    <property type="protein sequence ID" value="CAL1239865.1"/>
    <property type="molecule type" value="Genomic_DNA"/>
</dbReference>
<organism evidence="1 2">
    <name type="scientific">Candidatus Methylocalor cossyra</name>
    <dbReference type="NCBI Taxonomy" id="3108543"/>
    <lineage>
        <taxon>Bacteria</taxon>
        <taxon>Pseudomonadati</taxon>
        <taxon>Pseudomonadota</taxon>
        <taxon>Gammaproteobacteria</taxon>
        <taxon>Methylococcales</taxon>
        <taxon>Methylococcaceae</taxon>
        <taxon>Candidatus Methylocalor</taxon>
    </lineage>
</organism>
<sequence length="82" mass="8834">MTGIALYWGGSYPSNLNFYTCSYAVSGGCQAESSFTPGLELSRTENAPLMRLGELFCDWFRGEGLGGDRAPGIRHPGLTRPA</sequence>
<protein>
    <submittedName>
        <fullName evidence="1">Uncharacterized protein</fullName>
    </submittedName>
</protein>
<reference evidence="1 2" key="1">
    <citation type="submission" date="2024-04" db="EMBL/GenBank/DDBJ databases">
        <authorList>
            <person name="Cremers G."/>
        </authorList>
    </citation>
    <scope>NUCLEOTIDE SEQUENCE [LARGE SCALE GENOMIC DNA]</scope>
    <source>
        <strain evidence="1">MeCH1-AG</strain>
    </source>
</reference>
<proteinExistence type="predicted"/>
<evidence type="ECO:0000313" key="1">
    <source>
        <dbReference type="EMBL" id="CAL1239865.1"/>
    </source>
</evidence>
<name>A0ABM9NH70_9GAMM</name>
<accession>A0ABM9NH70</accession>
<dbReference type="Proteomes" id="UP001497493">
    <property type="component" value="Chromosome"/>
</dbReference>
<evidence type="ECO:0000313" key="2">
    <source>
        <dbReference type="Proteomes" id="UP001497493"/>
    </source>
</evidence>
<gene>
    <name evidence="1" type="ORF">MECH1_V1_1089</name>
</gene>